<accession>Q6ZFE7</accession>
<reference evidence="3" key="1">
    <citation type="journal article" date="2005" name="Nature">
        <title>The map-based sequence of the rice genome.</title>
        <authorList>
            <consortium name="International rice genome sequencing project (IRGSP)"/>
            <person name="Matsumoto T."/>
            <person name="Wu J."/>
            <person name="Kanamori H."/>
            <person name="Katayose Y."/>
            <person name="Fujisawa M."/>
            <person name="Namiki N."/>
            <person name="Mizuno H."/>
            <person name="Yamamoto K."/>
            <person name="Antonio B.A."/>
            <person name="Baba T."/>
            <person name="Sakata K."/>
            <person name="Nagamura Y."/>
            <person name="Aoki H."/>
            <person name="Arikawa K."/>
            <person name="Arita K."/>
            <person name="Bito T."/>
            <person name="Chiden Y."/>
            <person name="Fujitsuka N."/>
            <person name="Fukunaka R."/>
            <person name="Hamada M."/>
            <person name="Harada C."/>
            <person name="Hayashi A."/>
            <person name="Hijishita S."/>
            <person name="Honda M."/>
            <person name="Hosokawa S."/>
            <person name="Ichikawa Y."/>
            <person name="Idonuma A."/>
            <person name="Iijima M."/>
            <person name="Ikeda M."/>
            <person name="Ikeno M."/>
            <person name="Ito K."/>
            <person name="Ito S."/>
            <person name="Ito T."/>
            <person name="Ito Y."/>
            <person name="Ito Y."/>
            <person name="Iwabuchi A."/>
            <person name="Kamiya K."/>
            <person name="Karasawa W."/>
            <person name="Kurita K."/>
            <person name="Katagiri S."/>
            <person name="Kikuta A."/>
            <person name="Kobayashi H."/>
            <person name="Kobayashi N."/>
            <person name="Machita K."/>
            <person name="Maehara T."/>
            <person name="Masukawa M."/>
            <person name="Mizubayashi T."/>
            <person name="Mukai Y."/>
            <person name="Nagasaki H."/>
            <person name="Nagata Y."/>
            <person name="Naito S."/>
            <person name="Nakashima M."/>
            <person name="Nakama Y."/>
            <person name="Nakamichi Y."/>
            <person name="Nakamura M."/>
            <person name="Meguro A."/>
            <person name="Negishi M."/>
            <person name="Ohta I."/>
            <person name="Ohta T."/>
            <person name="Okamoto M."/>
            <person name="Ono N."/>
            <person name="Saji S."/>
            <person name="Sakaguchi M."/>
            <person name="Sakai K."/>
            <person name="Shibata M."/>
            <person name="Shimokawa T."/>
            <person name="Song J."/>
            <person name="Takazaki Y."/>
            <person name="Terasawa K."/>
            <person name="Tsugane M."/>
            <person name="Tsuji K."/>
            <person name="Ueda S."/>
            <person name="Waki K."/>
            <person name="Yamagata H."/>
            <person name="Yamamoto M."/>
            <person name="Yamamoto S."/>
            <person name="Yamane H."/>
            <person name="Yoshiki S."/>
            <person name="Yoshihara R."/>
            <person name="Yukawa K."/>
            <person name="Zhong H."/>
            <person name="Yano M."/>
            <person name="Yuan Q."/>
            <person name="Ouyang S."/>
            <person name="Liu J."/>
            <person name="Jones K.M."/>
            <person name="Gansberger K."/>
            <person name="Moffat K."/>
            <person name="Hill J."/>
            <person name="Bera J."/>
            <person name="Fadrosh D."/>
            <person name="Jin S."/>
            <person name="Johri S."/>
            <person name="Kim M."/>
            <person name="Overton L."/>
            <person name="Reardon M."/>
            <person name="Tsitrin T."/>
            <person name="Vuong H."/>
            <person name="Weaver B."/>
            <person name="Ciecko A."/>
            <person name="Tallon L."/>
            <person name="Jackson J."/>
            <person name="Pai G."/>
            <person name="Aken S.V."/>
            <person name="Utterback T."/>
            <person name="Reidmuller S."/>
            <person name="Feldblyum T."/>
            <person name="Hsiao J."/>
            <person name="Zismann V."/>
            <person name="Iobst S."/>
            <person name="de Vazeille A.R."/>
            <person name="Buell C.R."/>
            <person name="Ying K."/>
            <person name="Li Y."/>
            <person name="Lu T."/>
            <person name="Huang Y."/>
            <person name="Zhao Q."/>
            <person name="Feng Q."/>
            <person name="Zhang L."/>
            <person name="Zhu J."/>
            <person name="Weng Q."/>
            <person name="Mu J."/>
            <person name="Lu Y."/>
            <person name="Fan D."/>
            <person name="Liu Y."/>
            <person name="Guan J."/>
            <person name="Zhang Y."/>
            <person name="Yu S."/>
            <person name="Liu X."/>
            <person name="Zhang Y."/>
            <person name="Hong G."/>
            <person name="Han B."/>
            <person name="Choisne N."/>
            <person name="Demange N."/>
            <person name="Orjeda G."/>
            <person name="Samain S."/>
            <person name="Cattolico L."/>
            <person name="Pelletier E."/>
            <person name="Couloux A."/>
            <person name="Segurens B."/>
            <person name="Wincker P."/>
            <person name="D'Hont A."/>
            <person name="Scarpelli C."/>
            <person name="Weissenbach J."/>
            <person name="Salanoubat M."/>
            <person name="Quetier F."/>
            <person name="Yu Y."/>
            <person name="Kim H.R."/>
            <person name="Rambo T."/>
            <person name="Currie J."/>
            <person name="Collura K."/>
            <person name="Luo M."/>
            <person name="Yang T."/>
            <person name="Ammiraju J.S.S."/>
            <person name="Engler F."/>
            <person name="Soderlund C."/>
            <person name="Wing R.A."/>
            <person name="Palmer L.E."/>
            <person name="de la Bastide M."/>
            <person name="Spiegel L."/>
            <person name="Nascimento L."/>
            <person name="Zutavern T."/>
            <person name="O'Shaughnessy A."/>
            <person name="Dike S."/>
            <person name="Dedhia N."/>
            <person name="Preston R."/>
            <person name="Balija V."/>
            <person name="McCombie W.R."/>
            <person name="Chow T."/>
            <person name="Chen H."/>
            <person name="Chung M."/>
            <person name="Chen C."/>
            <person name="Shaw J."/>
            <person name="Wu H."/>
            <person name="Hsiao K."/>
            <person name="Chao Y."/>
            <person name="Chu M."/>
            <person name="Cheng C."/>
            <person name="Hour A."/>
            <person name="Lee P."/>
            <person name="Lin S."/>
            <person name="Lin Y."/>
            <person name="Liou J."/>
            <person name="Liu S."/>
            <person name="Hsing Y."/>
            <person name="Raghuvanshi S."/>
            <person name="Mohanty A."/>
            <person name="Bharti A.K."/>
            <person name="Gaur A."/>
            <person name="Gupta V."/>
            <person name="Kumar D."/>
            <person name="Ravi V."/>
            <person name="Vij S."/>
            <person name="Kapur A."/>
            <person name="Khurana P."/>
            <person name="Khurana P."/>
            <person name="Khurana J.P."/>
            <person name="Tyagi A.K."/>
            <person name="Gaikwad K."/>
            <person name="Singh A."/>
            <person name="Dalal V."/>
            <person name="Srivastava S."/>
            <person name="Dixit A."/>
            <person name="Pal A.K."/>
            <person name="Ghazi I.A."/>
            <person name="Yadav M."/>
            <person name="Pandit A."/>
            <person name="Bhargava A."/>
            <person name="Sureshbabu K."/>
            <person name="Batra K."/>
            <person name="Sharma T.R."/>
            <person name="Mohapatra T."/>
            <person name="Singh N.K."/>
            <person name="Messing J."/>
            <person name="Nelson A.B."/>
            <person name="Fuks G."/>
            <person name="Kavchok S."/>
            <person name="Keizer G."/>
            <person name="Linton E."/>
            <person name="Llaca V."/>
            <person name="Song R."/>
            <person name="Tanyolac B."/>
            <person name="Young S."/>
            <person name="Ho-Il K."/>
            <person name="Hahn J.H."/>
            <person name="Sangsakoo G."/>
            <person name="Vanavichit A."/>
            <person name="de Mattos Luiz.A.T."/>
            <person name="Zimmer P.D."/>
            <person name="Malone G."/>
            <person name="Dellagostin O."/>
            <person name="de Oliveira A.C."/>
            <person name="Bevan M."/>
            <person name="Bancroft I."/>
            <person name="Minx P."/>
            <person name="Cordum H."/>
            <person name="Wilson R."/>
            <person name="Cheng Z."/>
            <person name="Jin W."/>
            <person name="Jiang J."/>
            <person name="Leong S.A."/>
            <person name="Iwama H."/>
            <person name="Gojobori T."/>
            <person name="Itoh T."/>
            <person name="Niimura Y."/>
            <person name="Fujii Y."/>
            <person name="Habara T."/>
            <person name="Sakai H."/>
            <person name="Sato Y."/>
            <person name="Wilson G."/>
            <person name="Kumar K."/>
            <person name="McCouch S."/>
            <person name="Juretic N."/>
            <person name="Hoen D."/>
            <person name="Wright S."/>
            <person name="Bruskiewich R."/>
            <person name="Bureau T."/>
            <person name="Miyao A."/>
            <person name="Hirochika H."/>
            <person name="Nishikawa T."/>
            <person name="Kadowaki K."/>
            <person name="Sugiura M."/>
            <person name="Burr B."/>
            <person name="Sasaki T."/>
        </authorList>
    </citation>
    <scope>NUCLEOTIDE SEQUENCE [LARGE SCALE GENOMIC DNA]</scope>
    <source>
        <strain evidence="3">cv. Nipponbare</strain>
    </source>
</reference>
<proteinExistence type="predicted"/>
<feature type="compositionally biased region" description="Gly residues" evidence="1">
    <location>
        <begin position="47"/>
        <end position="69"/>
    </location>
</feature>
<dbReference type="EMBL" id="AP004213">
    <property type="protein sequence ID" value="BAD09296.1"/>
    <property type="molecule type" value="Genomic_DNA"/>
</dbReference>
<feature type="compositionally biased region" description="Basic and acidic residues" evidence="1">
    <location>
        <begin position="23"/>
        <end position="41"/>
    </location>
</feature>
<name>Q6ZFE7_ORYSJ</name>
<feature type="region of interest" description="Disordered" evidence="1">
    <location>
        <begin position="1"/>
        <end position="70"/>
    </location>
</feature>
<organism evidence="2 3">
    <name type="scientific">Oryza sativa subsp. japonica</name>
    <name type="common">Rice</name>
    <dbReference type="NCBI Taxonomy" id="39947"/>
    <lineage>
        <taxon>Eukaryota</taxon>
        <taxon>Viridiplantae</taxon>
        <taxon>Streptophyta</taxon>
        <taxon>Embryophyta</taxon>
        <taxon>Tracheophyta</taxon>
        <taxon>Spermatophyta</taxon>
        <taxon>Magnoliopsida</taxon>
        <taxon>Liliopsida</taxon>
        <taxon>Poales</taxon>
        <taxon>Poaceae</taxon>
        <taxon>BOP clade</taxon>
        <taxon>Oryzoideae</taxon>
        <taxon>Oryzeae</taxon>
        <taxon>Oryzinae</taxon>
        <taxon>Oryza</taxon>
        <taxon>Oryza sativa</taxon>
    </lineage>
</organism>
<dbReference type="AlphaFoldDB" id="Q6ZFE7"/>
<protein>
    <submittedName>
        <fullName evidence="2">Uncharacterized protein</fullName>
    </submittedName>
</protein>
<dbReference type="Proteomes" id="UP000000763">
    <property type="component" value="Chromosome 8"/>
</dbReference>
<reference evidence="3" key="2">
    <citation type="journal article" date="2008" name="Nucleic Acids Res.">
        <title>The rice annotation project database (RAP-DB): 2008 update.</title>
        <authorList>
            <consortium name="The rice annotation project (RAP)"/>
        </authorList>
    </citation>
    <scope>GENOME REANNOTATION</scope>
    <source>
        <strain evidence="3">cv. Nipponbare</strain>
    </source>
</reference>
<evidence type="ECO:0000313" key="3">
    <source>
        <dbReference type="Proteomes" id="UP000000763"/>
    </source>
</evidence>
<sequence>MVPVTRGRWADTDSVRMVTDGGDDARRTTGQRRRCEEDERTTASGSRGVGGGGGNGGGVGAGVGSGHGAHPGTAGAIELVSNCNKNSPMLLWTKVAGYALEFLPVPSSSSSSCVVDACCMSSSGQRCGWLHELARG</sequence>
<evidence type="ECO:0000256" key="1">
    <source>
        <dbReference type="SAM" id="MobiDB-lite"/>
    </source>
</evidence>
<gene>
    <name evidence="2" type="primary">OJ1111_H02.17</name>
</gene>
<evidence type="ECO:0000313" key="2">
    <source>
        <dbReference type="EMBL" id="BAD09296.1"/>
    </source>
</evidence>